<gene>
    <name evidence="2" type="ORF">PXEA_LOCUS35084</name>
</gene>
<dbReference type="AlphaFoldDB" id="A0A3S5AP14"/>
<evidence type="ECO:0000256" key="1">
    <source>
        <dbReference type="SAM" id="MobiDB-lite"/>
    </source>
</evidence>
<sequence>MMLCERGSMLSHISVDTDLLFSMPVKSVSVGSWGSYRIAISARYRHAVQLPFQPLNSSHVLTDTDAFNYLSLCAGKTHHIPPRSSPSTLYTNRSTLLSESSSC</sequence>
<organism evidence="2 3">
    <name type="scientific">Protopolystoma xenopodis</name>
    <dbReference type="NCBI Taxonomy" id="117903"/>
    <lineage>
        <taxon>Eukaryota</taxon>
        <taxon>Metazoa</taxon>
        <taxon>Spiralia</taxon>
        <taxon>Lophotrochozoa</taxon>
        <taxon>Platyhelminthes</taxon>
        <taxon>Monogenea</taxon>
        <taxon>Polyopisthocotylea</taxon>
        <taxon>Polystomatidea</taxon>
        <taxon>Polystomatidae</taxon>
        <taxon>Protopolystoma</taxon>
    </lineage>
</organism>
<reference evidence="2" key="1">
    <citation type="submission" date="2018-11" db="EMBL/GenBank/DDBJ databases">
        <authorList>
            <consortium name="Pathogen Informatics"/>
        </authorList>
    </citation>
    <scope>NUCLEOTIDE SEQUENCE</scope>
</reference>
<evidence type="ECO:0000313" key="2">
    <source>
        <dbReference type="EMBL" id="VEL41644.1"/>
    </source>
</evidence>
<feature type="non-terminal residue" evidence="2">
    <location>
        <position position="1"/>
    </location>
</feature>
<name>A0A3S5AP14_9PLAT</name>
<dbReference type="Proteomes" id="UP000784294">
    <property type="component" value="Unassembled WGS sequence"/>
</dbReference>
<protein>
    <submittedName>
        <fullName evidence="2">Uncharacterized protein</fullName>
    </submittedName>
</protein>
<feature type="compositionally biased region" description="Polar residues" evidence="1">
    <location>
        <begin position="85"/>
        <end position="103"/>
    </location>
</feature>
<dbReference type="EMBL" id="CAAALY010270284">
    <property type="protein sequence ID" value="VEL41644.1"/>
    <property type="molecule type" value="Genomic_DNA"/>
</dbReference>
<feature type="region of interest" description="Disordered" evidence="1">
    <location>
        <begin position="84"/>
        <end position="103"/>
    </location>
</feature>
<keyword evidence="3" id="KW-1185">Reference proteome</keyword>
<evidence type="ECO:0000313" key="3">
    <source>
        <dbReference type="Proteomes" id="UP000784294"/>
    </source>
</evidence>
<comment type="caution">
    <text evidence="2">The sequence shown here is derived from an EMBL/GenBank/DDBJ whole genome shotgun (WGS) entry which is preliminary data.</text>
</comment>
<accession>A0A3S5AP14</accession>
<proteinExistence type="predicted"/>